<keyword evidence="1" id="KW-0132">Cell division</keyword>
<organism evidence="8 9">
    <name type="scientific">Megalurothrips usitatus</name>
    <name type="common">bean blossom thrips</name>
    <dbReference type="NCBI Taxonomy" id="439358"/>
    <lineage>
        <taxon>Eukaryota</taxon>
        <taxon>Metazoa</taxon>
        <taxon>Ecdysozoa</taxon>
        <taxon>Arthropoda</taxon>
        <taxon>Hexapoda</taxon>
        <taxon>Insecta</taxon>
        <taxon>Pterygota</taxon>
        <taxon>Neoptera</taxon>
        <taxon>Paraneoptera</taxon>
        <taxon>Thysanoptera</taxon>
        <taxon>Terebrantia</taxon>
        <taxon>Thripoidea</taxon>
        <taxon>Thripidae</taxon>
        <taxon>Megalurothrips</taxon>
    </lineage>
</organism>
<dbReference type="PANTHER" id="PTHR10177">
    <property type="entry name" value="CYCLINS"/>
    <property type="match status" value="1"/>
</dbReference>
<evidence type="ECO:0000313" key="8">
    <source>
        <dbReference type="EMBL" id="KAJ1525985.1"/>
    </source>
</evidence>
<feature type="compositionally biased region" description="Polar residues" evidence="5">
    <location>
        <begin position="266"/>
        <end position="275"/>
    </location>
</feature>
<dbReference type="InterPro" id="IPR046965">
    <property type="entry name" value="Cyclin_A/B-like"/>
</dbReference>
<evidence type="ECO:0000256" key="4">
    <source>
        <dbReference type="RuleBase" id="RU000383"/>
    </source>
</evidence>
<dbReference type="SMART" id="SM01332">
    <property type="entry name" value="Cyclin_C"/>
    <property type="match status" value="1"/>
</dbReference>
<dbReference type="SMART" id="SM00385">
    <property type="entry name" value="CYCLIN"/>
    <property type="match status" value="2"/>
</dbReference>
<evidence type="ECO:0000256" key="2">
    <source>
        <dbReference type="ARBA" id="ARBA00023127"/>
    </source>
</evidence>
<dbReference type="Pfam" id="PF00134">
    <property type="entry name" value="Cyclin_N"/>
    <property type="match status" value="1"/>
</dbReference>
<dbReference type="InterPro" id="IPR004367">
    <property type="entry name" value="Cyclin_C-dom"/>
</dbReference>
<keyword evidence="2 4" id="KW-0195">Cyclin</keyword>
<reference evidence="8" key="1">
    <citation type="submission" date="2022-12" db="EMBL/GenBank/DDBJ databases">
        <title>Chromosome-level genome assembly of the bean flower thrips Megalurothrips usitatus.</title>
        <authorList>
            <person name="Ma L."/>
            <person name="Liu Q."/>
            <person name="Li H."/>
            <person name="Cai W."/>
        </authorList>
    </citation>
    <scope>NUCLEOTIDE SEQUENCE</scope>
    <source>
        <strain evidence="8">Cailab_2022a</strain>
    </source>
</reference>
<dbReference type="Proteomes" id="UP001075354">
    <property type="component" value="Chromosome 7"/>
</dbReference>
<feature type="region of interest" description="Disordered" evidence="5">
    <location>
        <begin position="251"/>
        <end position="291"/>
    </location>
</feature>
<comment type="similarity">
    <text evidence="4">Belongs to the cyclin family.</text>
</comment>
<sequence>MSHEPREPWPVEYASEHAEIYRQKEQQRREFVFQSPQSQHRPYLVGWIRMRAEKFKFCTCTVHLAIYILDIFMDNFNIDLERLHLVALICLQVASKYEERDVRIPKISQLNSVVNNRYKTSDFHDLEVMMLSFLDWNLNLPTAAHFAEYYSLFAVSRRDWDTSEYISYETFWQEVQRAIKDYLDLSLLDVNMMQFLPSLVACSCILLARQQLRLAFKWTDELQLVTKYRCDDLTFCANAILSRSTNRGMDRKRKLADSPDVGYVTGGSNSSTPEGNSHKRRIFSSKGEIAY</sequence>
<dbReference type="Pfam" id="PF02984">
    <property type="entry name" value="Cyclin_C"/>
    <property type="match status" value="1"/>
</dbReference>
<dbReference type="InterPro" id="IPR006671">
    <property type="entry name" value="Cyclin_N"/>
</dbReference>
<dbReference type="InterPro" id="IPR039361">
    <property type="entry name" value="Cyclin"/>
</dbReference>
<evidence type="ECO:0000259" key="7">
    <source>
        <dbReference type="SMART" id="SM01332"/>
    </source>
</evidence>
<proteinExistence type="inferred from homology"/>
<evidence type="ECO:0000256" key="1">
    <source>
        <dbReference type="ARBA" id="ARBA00022618"/>
    </source>
</evidence>
<dbReference type="GO" id="GO:0051726">
    <property type="term" value="P:regulation of cell cycle"/>
    <property type="evidence" value="ECO:0007669"/>
    <property type="project" value="UniProtKB-ARBA"/>
</dbReference>
<dbReference type="PIRSF" id="PIRSF001771">
    <property type="entry name" value="Cyclin_A_B_D_E"/>
    <property type="match status" value="1"/>
</dbReference>
<dbReference type="AlphaFoldDB" id="A0AAV7XIR1"/>
<comment type="caution">
    <text evidence="8">The sequence shown here is derived from an EMBL/GenBank/DDBJ whole genome shotgun (WGS) entry which is preliminary data.</text>
</comment>
<feature type="domain" description="Cyclin C-terminal" evidence="7">
    <location>
        <begin position="141"/>
        <end position="270"/>
    </location>
</feature>
<evidence type="ECO:0000313" key="9">
    <source>
        <dbReference type="Proteomes" id="UP001075354"/>
    </source>
</evidence>
<dbReference type="GO" id="GO:0016538">
    <property type="term" value="F:cyclin-dependent protein serine/threonine kinase regulator activity"/>
    <property type="evidence" value="ECO:0007669"/>
    <property type="project" value="InterPro"/>
</dbReference>
<evidence type="ECO:0008006" key="10">
    <source>
        <dbReference type="Google" id="ProtNLM"/>
    </source>
</evidence>
<feature type="domain" description="Cyclin-like" evidence="6">
    <location>
        <begin position="163"/>
        <end position="242"/>
    </location>
</feature>
<name>A0AAV7XIR1_9NEOP</name>
<dbReference type="GO" id="GO:0044772">
    <property type="term" value="P:mitotic cell cycle phase transition"/>
    <property type="evidence" value="ECO:0007669"/>
    <property type="project" value="InterPro"/>
</dbReference>
<accession>A0AAV7XIR1</accession>
<feature type="domain" description="Cyclin-like" evidence="6">
    <location>
        <begin position="46"/>
        <end position="132"/>
    </location>
</feature>
<dbReference type="EMBL" id="JAPTSV010000007">
    <property type="protein sequence ID" value="KAJ1525985.1"/>
    <property type="molecule type" value="Genomic_DNA"/>
</dbReference>
<dbReference type="Gene3D" id="1.10.472.10">
    <property type="entry name" value="Cyclin-like"/>
    <property type="match status" value="2"/>
</dbReference>
<gene>
    <name evidence="8" type="ORF">ONE63_009165</name>
</gene>
<dbReference type="InterPro" id="IPR013763">
    <property type="entry name" value="Cyclin-like_dom"/>
</dbReference>
<keyword evidence="3" id="KW-0131">Cell cycle</keyword>
<evidence type="ECO:0000256" key="3">
    <source>
        <dbReference type="ARBA" id="ARBA00023306"/>
    </source>
</evidence>
<evidence type="ECO:0000256" key="5">
    <source>
        <dbReference type="SAM" id="MobiDB-lite"/>
    </source>
</evidence>
<dbReference type="InterPro" id="IPR036915">
    <property type="entry name" value="Cyclin-like_sf"/>
</dbReference>
<evidence type="ECO:0000259" key="6">
    <source>
        <dbReference type="SMART" id="SM00385"/>
    </source>
</evidence>
<keyword evidence="9" id="KW-1185">Reference proteome</keyword>
<dbReference type="SUPFAM" id="SSF47954">
    <property type="entry name" value="Cyclin-like"/>
    <property type="match status" value="2"/>
</dbReference>
<protein>
    <recommendedName>
        <fullName evidence="10">Cyclin-J</fullName>
    </recommendedName>
</protein>
<dbReference type="GO" id="GO:0051301">
    <property type="term" value="P:cell division"/>
    <property type="evidence" value="ECO:0007669"/>
    <property type="project" value="UniProtKB-KW"/>
</dbReference>
<dbReference type="CDD" id="cd20529">
    <property type="entry name" value="CYCLIN_CCNJ-like_rpt2"/>
    <property type="match status" value="1"/>
</dbReference>
<dbReference type="CDD" id="cd20528">
    <property type="entry name" value="CYCLIN_CCNJ-like_rpt1"/>
    <property type="match status" value="1"/>
</dbReference>
<dbReference type="FunFam" id="1.10.472.10:FF:000010">
    <property type="entry name" value="G1/S-specific cyclin Cln1"/>
    <property type="match status" value="1"/>
</dbReference>